<comment type="cofactor">
    <cofactor evidence="1">
        <name>pantetheine 4'-phosphate</name>
        <dbReference type="ChEBI" id="CHEBI:47942"/>
    </cofactor>
</comment>
<dbReference type="OrthoDB" id="3494848at2"/>
<feature type="region of interest" description="Disordered" evidence="4">
    <location>
        <begin position="1591"/>
        <end position="1615"/>
    </location>
</feature>
<dbReference type="Gene3D" id="3.30.300.30">
    <property type="match status" value="2"/>
</dbReference>
<dbReference type="Pfam" id="PF00668">
    <property type="entry name" value="Condensation"/>
    <property type="match status" value="1"/>
</dbReference>
<reference evidence="6 7" key="1">
    <citation type="submission" date="2019-06" db="EMBL/GenBank/DDBJ databases">
        <title>Draft genome of Streptomyces sedi sp. JCM16909.</title>
        <authorList>
            <person name="Klykleung N."/>
            <person name="Tanasupawat S."/>
            <person name="Kudo T."/>
            <person name="Yuki M."/>
            <person name="Ohkuma M."/>
        </authorList>
    </citation>
    <scope>NUCLEOTIDE SEQUENCE [LARGE SCALE GENOMIC DNA]</scope>
    <source>
        <strain evidence="6 7">JCM 16909</strain>
    </source>
</reference>
<dbReference type="Gene3D" id="3.30.559.30">
    <property type="entry name" value="Nonribosomal peptide synthetase, condensation domain"/>
    <property type="match status" value="1"/>
</dbReference>
<comment type="caution">
    <text evidence="6">The sequence shown here is derived from an EMBL/GenBank/DDBJ whole genome shotgun (WGS) entry which is preliminary data.</text>
</comment>
<dbReference type="Proteomes" id="UP000311713">
    <property type="component" value="Unassembled WGS sequence"/>
</dbReference>
<dbReference type="InterPro" id="IPR009081">
    <property type="entry name" value="PP-bd_ACP"/>
</dbReference>
<dbReference type="PROSITE" id="PS50075">
    <property type="entry name" value="CARRIER"/>
    <property type="match status" value="1"/>
</dbReference>
<dbReference type="SUPFAM" id="SSF160582">
    <property type="entry name" value="MbtH-like"/>
    <property type="match status" value="1"/>
</dbReference>
<dbReference type="PANTHER" id="PTHR45527:SF1">
    <property type="entry name" value="FATTY ACID SYNTHASE"/>
    <property type="match status" value="1"/>
</dbReference>
<evidence type="ECO:0000256" key="2">
    <source>
        <dbReference type="ARBA" id="ARBA00022450"/>
    </source>
</evidence>
<dbReference type="SUPFAM" id="SSF47336">
    <property type="entry name" value="ACP-like"/>
    <property type="match status" value="2"/>
</dbReference>
<organism evidence="6 7">
    <name type="scientific">Streptomyces sedi</name>
    <dbReference type="NCBI Taxonomy" id="555059"/>
    <lineage>
        <taxon>Bacteria</taxon>
        <taxon>Bacillati</taxon>
        <taxon>Actinomycetota</taxon>
        <taxon>Actinomycetes</taxon>
        <taxon>Kitasatosporales</taxon>
        <taxon>Streptomycetaceae</taxon>
        <taxon>Streptomyces</taxon>
    </lineage>
</organism>
<dbReference type="Pfam" id="PF00501">
    <property type="entry name" value="AMP-binding"/>
    <property type="match status" value="2"/>
</dbReference>
<dbReference type="InterPro" id="IPR005153">
    <property type="entry name" value="MbtH-like_dom"/>
</dbReference>
<proteinExistence type="predicted"/>
<keyword evidence="2" id="KW-0596">Phosphopantetheine</keyword>
<dbReference type="InterPro" id="IPR042099">
    <property type="entry name" value="ANL_N_sf"/>
</dbReference>
<dbReference type="GO" id="GO:0043041">
    <property type="term" value="P:amino acid activation for nonribosomal peptide biosynthetic process"/>
    <property type="evidence" value="ECO:0007669"/>
    <property type="project" value="TreeGrafter"/>
</dbReference>
<dbReference type="SUPFAM" id="SSF56801">
    <property type="entry name" value="Acetyl-CoA synthetase-like"/>
    <property type="match status" value="2"/>
</dbReference>
<dbReference type="Gene3D" id="2.30.38.10">
    <property type="entry name" value="Luciferase, Domain 3"/>
    <property type="match status" value="1"/>
</dbReference>
<gene>
    <name evidence="6" type="ORF">FH715_25930</name>
</gene>
<dbReference type="SMART" id="SM00823">
    <property type="entry name" value="PKS_PP"/>
    <property type="match status" value="2"/>
</dbReference>
<evidence type="ECO:0000313" key="6">
    <source>
        <dbReference type="EMBL" id="TNM25860.1"/>
    </source>
</evidence>
<dbReference type="GO" id="GO:0005737">
    <property type="term" value="C:cytoplasm"/>
    <property type="evidence" value="ECO:0007669"/>
    <property type="project" value="TreeGrafter"/>
</dbReference>
<keyword evidence="3" id="KW-0597">Phosphoprotein</keyword>
<feature type="region of interest" description="Disordered" evidence="4">
    <location>
        <begin position="1693"/>
        <end position="1724"/>
    </location>
</feature>
<dbReference type="RefSeq" id="WP_139649556.1">
    <property type="nucleotide sequence ID" value="NZ_BAAAZS010000035.1"/>
</dbReference>
<dbReference type="GO" id="GO:0008610">
    <property type="term" value="P:lipid biosynthetic process"/>
    <property type="evidence" value="ECO:0007669"/>
    <property type="project" value="UniProtKB-ARBA"/>
</dbReference>
<dbReference type="NCBIfam" id="TIGR01733">
    <property type="entry name" value="AA-adenyl-dom"/>
    <property type="match status" value="1"/>
</dbReference>
<evidence type="ECO:0000259" key="5">
    <source>
        <dbReference type="PROSITE" id="PS50075"/>
    </source>
</evidence>
<dbReference type="InterPro" id="IPR025110">
    <property type="entry name" value="AMP-bd_C"/>
</dbReference>
<dbReference type="FunFam" id="3.40.50.980:FF:000001">
    <property type="entry name" value="Non-ribosomal peptide synthetase"/>
    <property type="match status" value="1"/>
</dbReference>
<dbReference type="GO" id="GO:0003824">
    <property type="term" value="F:catalytic activity"/>
    <property type="evidence" value="ECO:0007669"/>
    <property type="project" value="InterPro"/>
</dbReference>
<dbReference type="GO" id="GO:0031177">
    <property type="term" value="F:phosphopantetheine binding"/>
    <property type="evidence" value="ECO:0007669"/>
    <property type="project" value="InterPro"/>
</dbReference>
<dbReference type="InterPro" id="IPR036736">
    <property type="entry name" value="ACP-like_sf"/>
</dbReference>
<dbReference type="InterPro" id="IPR020806">
    <property type="entry name" value="PKS_PP-bd"/>
</dbReference>
<dbReference type="Pfam" id="PF00550">
    <property type="entry name" value="PP-binding"/>
    <property type="match status" value="2"/>
</dbReference>
<feature type="domain" description="Carrier" evidence="5">
    <location>
        <begin position="1619"/>
        <end position="1693"/>
    </location>
</feature>
<dbReference type="EMBL" id="VDGT01000027">
    <property type="protein sequence ID" value="TNM25860.1"/>
    <property type="molecule type" value="Genomic_DNA"/>
</dbReference>
<dbReference type="PANTHER" id="PTHR45527">
    <property type="entry name" value="NONRIBOSOMAL PEPTIDE SYNTHETASE"/>
    <property type="match status" value="1"/>
</dbReference>
<dbReference type="InterPro" id="IPR045851">
    <property type="entry name" value="AMP-bd_C_sf"/>
</dbReference>
<name>A0A5C4UQH5_9ACTN</name>
<evidence type="ECO:0000313" key="7">
    <source>
        <dbReference type="Proteomes" id="UP000311713"/>
    </source>
</evidence>
<dbReference type="Gene3D" id="3.40.50.12780">
    <property type="entry name" value="N-terminal domain of ligase-like"/>
    <property type="match status" value="1"/>
</dbReference>
<keyword evidence="7" id="KW-1185">Reference proteome</keyword>
<dbReference type="FunFam" id="3.40.50.12780:FF:000012">
    <property type="entry name" value="Non-ribosomal peptide synthetase"/>
    <property type="match status" value="1"/>
</dbReference>
<dbReference type="Gene3D" id="3.90.820.10">
    <property type="entry name" value="Structural Genomics, Unknown Function 30-nov-00 1gh9 Mol_id"/>
    <property type="match status" value="1"/>
</dbReference>
<sequence length="1724" mass="184024">MSEPFSREEANCLVLLNDEGQYSLWPAHREVPEGWTTVFRGGVRAATAFTDDHWSPVCGRRTAGKPLPPEGDVVGAVEREAQRRPEATAVLDRSGSLTYAALNDRANRLAHHLIRGGIGPGTRVAVALPPSHRVIVALLAVLKAGGAYVPLDPSHPTGRLRDILADARPHLLLTIDETTRNGLPLPEGLPVHDVDGLLAGSGSGADPVARDLNALLLPSHPAYTIFTSGSTGRPKGVIVPRTALANLLADMTERFALGHDDRLLSPTTVSFDIAALELFLPLLAGASVVVAGTEERSDPHALAELLISSGTSLMQATPSLWRMLMDTRPEALRGLRVLTGGEALPADLARRLVDVAAEVDNLYGPTETTIWSTCRRVSAGQVSGIGAPIRHTHAYVLDEKLATVPDGVEGDLYLAGEGLADGYLGRPGLTARQFIADPYGPAGTRMYHTGDRASRNADATLDYHGRTDQQIKIRGHRVEAGEIEAALERHPAVAQAVVVPVNSAGATGQDLAALLVGLSEDSSERAADQDLRSFLADVVPDAWVPRRYVWCDRLPFGGTGKLDRNAARATVVDALARVPASGGEENSDVLRSLWDAALGAPDTGGTFLSQGGHSLAAARVIGGVWERLGVRVPMSLFVKEDASLRELRAYVTGAEHEPTAVREGTGPLAAPRPRHRDLMPLPASLRRLWYLRQLYPEARAAYHVVAAAQLPGEPDPTRLDQAVRALIARHDALRIEVRDEGDVPELYRVPAPDTARTVEICDLDGDWRPEQFAAQSIALPSPDEAPLMRVRVARGNGRWCLVLVLDHMIADQRAADTLLADLVSDQESVGASASLPAPRSFWEFLEAGSAESGARAHADLKYWREELDDAPAELLLPMAAERPAEPDFRPVTHTVRVVPAQARGIASAAASLGVTPTAFHLGCFATLLHSWSGRDDLVIGLPADARRTSAEQDMVGMALDTLVVRSRTETKATVADVIRRCRDGYAAAADHTAVPFDSVVEALERPAVPGLNPVFQAWFNDLGDLKSPPEALPVPVTSALFDLAVYLRGDGEGQSVTVVGAAALFSERLVGEFARQYLLLLERAAADPDIRVDGLSLREPGPSPSLPECVDTGRFWERLTDFAHARDSDTAVLGPQATVTYGELRERVRGLAAGLAREGAGRGRTVALWSRTTENLPETLLALWRTGATVALIPEEAPVRYREQCADAVSADLGLALRYSAEAGVRSVTDIAHGPGNESHWPEPGGTSHLLFTSGTTGTPAAVAAPPDALGDAVAWYLKEFRVGPEDRFAMLSGPAHDPVLRDILVPLSAGATLCVPQTGFARRPEALFSWLDTNAVTVVHVTPGLLELIASGASGRLDALRLIVVGGDVSTEQLLKRIRGFTDAAVVNAYGATETPQIAACQEVLAYGDQAPAIARVRPLPVGRRAAGREIHVAGPEGLPLGPGQFGEVVVRGRALAHGYAGDVSRAERFDVDPFGEPGVRLYRTGDHGYTTLDGDVVVTGRFDRQVSLDGHRVELAEVEAVAQRFPGVVSARAAYRADGVVSEISLAVRAEAGQHVDVASLRTHLRGRLPRHAVPSVLSAGSDELRLDASRKVRQAPSAPSTGDPGREARTTTARLTPVTKTADELQRLVAELLGHRVPDERNFFDAGLTSLALLRLHRGITQRLGFELPATTLFAHPTVKALAKLLDTTAGPGRATPPETVAAAHDGAPGRESRQPGRNER</sequence>
<dbReference type="Pfam" id="PF03621">
    <property type="entry name" value="MbtH"/>
    <property type="match status" value="1"/>
</dbReference>
<dbReference type="Gene3D" id="1.10.1200.10">
    <property type="entry name" value="ACP-like"/>
    <property type="match status" value="2"/>
</dbReference>
<evidence type="ECO:0000256" key="3">
    <source>
        <dbReference type="ARBA" id="ARBA00022553"/>
    </source>
</evidence>
<protein>
    <submittedName>
        <fullName evidence="6">Amino acid adenylation domain-containing protein</fullName>
    </submittedName>
</protein>
<accession>A0A5C4UQH5</accession>
<dbReference type="InterPro" id="IPR000873">
    <property type="entry name" value="AMP-dep_synth/lig_dom"/>
</dbReference>
<dbReference type="GO" id="GO:0017000">
    <property type="term" value="P:antibiotic biosynthetic process"/>
    <property type="evidence" value="ECO:0007669"/>
    <property type="project" value="UniProtKB-ARBA"/>
</dbReference>
<dbReference type="Pfam" id="PF13193">
    <property type="entry name" value="AMP-binding_C"/>
    <property type="match status" value="1"/>
</dbReference>
<dbReference type="InterPro" id="IPR023213">
    <property type="entry name" value="CAT-like_dom_sf"/>
</dbReference>
<dbReference type="GO" id="GO:0044550">
    <property type="term" value="P:secondary metabolite biosynthetic process"/>
    <property type="evidence" value="ECO:0007669"/>
    <property type="project" value="TreeGrafter"/>
</dbReference>
<dbReference type="InterPro" id="IPR010071">
    <property type="entry name" value="AA_adenyl_dom"/>
</dbReference>
<dbReference type="Gene3D" id="3.30.559.10">
    <property type="entry name" value="Chloramphenicol acetyltransferase-like domain"/>
    <property type="match status" value="1"/>
</dbReference>
<evidence type="ECO:0000256" key="4">
    <source>
        <dbReference type="SAM" id="MobiDB-lite"/>
    </source>
</evidence>
<dbReference type="InterPro" id="IPR038020">
    <property type="entry name" value="MbtH-like_sf"/>
</dbReference>
<feature type="compositionally biased region" description="Basic and acidic residues" evidence="4">
    <location>
        <begin position="1711"/>
        <end position="1724"/>
    </location>
</feature>
<dbReference type="SMART" id="SM00923">
    <property type="entry name" value="MbtH"/>
    <property type="match status" value="1"/>
</dbReference>
<dbReference type="InterPro" id="IPR001242">
    <property type="entry name" value="Condensation_dom"/>
</dbReference>
<dbReference type="Gene3D" id="3.40.50.980">
    <property type="match status" value="2"/>
</dbReference>
<evidence type="ECO:0000256" key="1">
    <source>
        <dbReference type="ARBA" id="ARBA00001957"/>
    </source>
</evidence>
<dbReference type="SMART" id="SM01294">
    <property type="entry name" value="PKS_PP_betabranch"/>
    <property type="match status" value="1"/>
</dbReference>
<dbReference type="SUPFAM" id="SSF52777">
    <property type="entry name" value="CoA-dependent acyltransferases"/>
    <property type="match status" value="2"/>
</dbReference>